<organism evidence="2 3">
    <name type="scientific">Streptococcus downei MFe28</name>
    <dbReference type="NCBI Taxonomy" id="764290"/>
    <lineage>
        <taxon>Bacteria</taxon>
        <taxon>Bacillati</taxon>
        <taxon>Bacillota</taxon>
        <taxon>Bacilli</taxon>
        <taxon>Lactobacillales</taxon>
        <taxon>Streptococcaceae</taxon>
        <taxon>Streptococcus</taxon>
    </lineage>
</organism>
<protein>
    <submittedName>
        <fullName evidence="2">Uncharacterized protein</fullName>
    </submittedName>
</protein>
<feature type="transmembrane region" description="Helical" evidence="1">
    <location>
        <begin position="80"/>
        <end position="98"/>
    </location>
</feature>
<accession>A0A380JHF6</accession>
<reference evidence="2 3" key="1">
    <citation type="submission" date="2018-06" db="EMBL/GenBank/DDBJ databases">
        <authorList>
            <consortium name="Pathogen Informatics"/>
            <person name="Doyle S."/>
        </authorList>
    </citation>
    <scope>NUCLEOTIDE SEQUENCE [LARGE SCALE GENOMIC DNA]</scope>
    <source>
        <strain evidence="3">NCTC 11391</strain>
    </source>
</reference>
<dbReference type="Proteomes" id="UP000254082">
    <property type="component" value="Unassembled WGS sequence"/>
</dbReference>
<name>A0A380JHF6_STRDO</name>
<dbReference type="EMBL" id="UHFA01000002">
    <property type="protein sequence ID" value="SUN36558.1"/>
    <property type="molecule type" value="Genomic_DNA"/>
</dbReference>
<gene>
    <name evidence="2" type="ORF">NCTC11391_01555</name>
</gene>
<evidence type="ECO:0000313" key="3">
    <source>
        <dbReference type="Proteomes" id="UP000254082"/>
    </source>
</evidence>
<proteinExistence type="predicted"/>
<keyword evidence="1" id="KW-0812">Transmembrane</keyword>
<feature type="transmembrane region" description="Helical" evidence="1">
    <location>
        <begin position="40"/>
        <end position="60"/>
    </location>
</feature>
<evidence type="ECO:0000313" key="2">
    <source>
        <dbReference type="EMBL" id="SUN36558.1"/>
    </source>
</evidence>
<keyword evidence="1" id="KW-0472">Membrane</keyword>
<dbReference type="AlphaFoldDB" id="A0A380JHF6"/>
<evidence type="ECO:0000256" key="1">
    <source>
        <dbReference type="SAM" id="Phobius"/>
    </source>
</evidence>
<sequence length="105" mass="12139">MAVNGLSFYFLIKRKIRVESTENIEDTEEQLRETIKLKGWIKFLGLFFLMSILIFLLDLFMAKDPALVFQHPLKPIRHALPISLIVTIISYFTGSINSPPSKKKK</sequence>
<keyword evidence="1" id="KW-1133">Transmembrane helix</keyword>
<keyword evidence="3" id="KW-1185">Reference proteome</keyword>